<reference evidence="2 3" key="1">
    <citation type="submission" date="2019-03" db="EMBL/GenBank/DDBJ databases">
        <title>Single cell metagenomics reveals metabolic interactions within the superorganism composed of flagellate Streblomastix strix and complex community of Bacteroidetes bacteria on its surface.</title>
        <authorList>
            <person name="Treitli S.C."/>
            <person name="Kolisko M."/>
            <person name="Husnik F."/>
            <person name="Keeling P."/>
            <person name="Hampl V."/>
        </authorList>
    </citation>
    <scope>NUCLEOTIDE SEQUENCE [LARGE SCALE GENOMIC DNA]</scope>
    <source>
        <strain evidence="2">ST1C</strain>
    </source>
</reference>
<feature type="compositionally biased region" description="Polar residues" evidence="1">
    <location>
        <begin position="8"/>
        <end position="24"/>
    </location>
</feature>
<dbReference type="EMBL" id="SNRW01037619">
    <property type="protein sequence ID" value="KAA6353688.1"/>
    <property type="molecule type" value="Genomic_DNA"/>
</dbReference>
<comment type="caution">
    <text evidence="2">The sequence shown here is derived from an EMBL/GenBank/DDBJ whole genome shotgun (WGS) entry which is preliminary data.</text>
</comment>
<accession>A0A5J4T6A0</accession>
<feature type="region of interest" description="Disordered" evidence="1">
    <location>
        <begin position="1"/>
        <end position="36"/>
    </location>
</feature>
<proteinExistence type="predicted"/>
<dbReference type="AlphaFoldDB" id="A0A5J4T6A0"/>
<organism evidence="2 3">
    <name type="scientific">Streblomastix strix</name>
    <dbReference type="NCBI Taxonomy" id="222440"/>
    <lineage>
        <taxon>Eukaryota</taxon>
        <taxon>Metamonada</taxon>
        <taxon>Preaxostyla</taxon>
        <taxon>Oxymonadida</taxon>
        <taxon>Streblomastigidae</taxon>
        <taxon>Streblomastix</taxon>
    </lineage>
</organism>
<dbReference type="Proteomes" id="UP000324800">
    <property type="component" value="Unassembled WGS sequence"/>
</dbReference>
<evidence type="ECO:0000256" key="1">
    <source>
        <dbReference type="SAM" id="MobiDB-lite"/>
    </source>
</evidence>
<gene>
    <name evidence="2" type="ORF">EZS28_050785</name>
</gene>
<evidence type="ECO:0000313" key="2">
    <source>
        <dbReference type="EMBL" id="KAA6353688.1"/>
    </source>
</evidence>
<evidence type="ECO:0000313" key="3">
    <source>
        <dbReference type="Proteomes" id="UP000324800"/>
    </source>
</evidence>
<name>A0A5J4T6A0_9EUKA</name>
<sequence length="86" mass="9036">MLMGAGASQGSEGPSSQSNESGATQPLEPAISGGANDASQSWIQAYMGTNLTPEEIKLKKLHSEQTSAILANYYGQKMEEVDPCSE</sequence>
<protein>
    <submittedName>
        <fullName evidence="2">Uncharacterized protein</fullName>
    </submittedName>
</protein>